<comment type="similarity">
    <text evidence="2 11">Belongs to the mitochondrial carrier (TC 2.A.29) family.</text>
</comment>
<dbReference type="InterPro" id="IPR018108">
    <property type="entry name" value="MCP_transmembrane"/>
</dbReference>
<evidence type="ECO:0000256" key="5">
    <source>
        <dbReference type="ARBA" id="ARBA00022737"/>
    </source>
</evidence>
<evidence type="ECO:0000256" key="2">
    <source>
        <dbReference type="ARBA" id="ARBA00006375"/>
    </source>
</evidence>
<evidence type="ECO:0000256" key="6">
    <source>
        <dbReference type="ARBA" id="ARBA00022792"/>
    </source>
</evidence>
<organism evidence="13 14">
    <name type="scientific">Caerostris extrusa</name>
    <name type="common">Bark spider</name>
    <name type="synonym">Caerostris bankana</name>
    <dbReference type="NCBI Taxonomy" id="172846"/>
    <lineage>
        <taxon>Eukaryota</taxon>
        <taxon>Metazoa</taxon>
        <taxon>Ecdysozoa</taxon>
        <taxon>Arthropoda</taxon>
        <taxon>Chelicerata</taxon>
        <taxon>Arachnida</taxon>
        <taxon>Araneae</taxon>
        <taxon>Araneomorphae</taxon>
        <taxon>Entelegynae</taxon>
        <taxon>Araneoidea</taxon>
        <taxon>Araneidae</taxon>
        <taxon>Caerostris</taxon>
    </lineage>
</organism>
<dbReference type="InterPro" id="IPR023395">
    <property type="entry name" value="MCP_dom_sf"/>
</dbReference>
<evidence type="ECO:0000256" key="9">
    <source>
        <dbReference type="ARBA" id="ARBA00023136"/>
    </source>
</evidence>
<dbReference type="PROSITE" id="PS50920">
    <property type="entry name" value="SOLCAR"/>
    <property type="match status" value="1"/>
</dbReference>
<gene>
    <name evidence="13" type="primary">slc25a39_2</name>
    <name evidence="13" type="ORF">CEXT_393541</name>
</gene>
<keyword evidence="4 10" id="KW-0812">Transmembrane</keyword>
<evidence type="ECO:0000256" key="7">
    <source>
        <dbReference type="ARBA" id="ARBA00022989"/>
    </source>
</evidence>
<keyword evidence="6" id="KW-0999">Mitochondrion inner membrane</keyword>
<evidence type="ECO:0000256" key="10">
    <source>
        <dbReference type="PROSITE-ProRule" id="PRU00282"/>
    </source>
</evidence>
<dbReference type="PANTHER" id="PTHR45760:SF2">
    <property type="entry name" value="FI19922P1-RELATED"/>
    <property type="match status" value="1"/>
</dbReference>
<dbReference type="EMBL" id="BPLR01019280">
    <property type="protein sequence ID" value="GIZ05312.1"/>
    <property type="molecule type" value="Genomic_DNA"/>
</dbReference>
<feature type="repeat" description="Solcar" evidence="10">
    <location>
        <begin position="1"/>
        <end position="43"/>
    </location>
</feature>
<dbReference type="Pfam" id="PF00153">
    <property type="entry name" value="Mito_carr"/>
    <property type="match status" value="1"/>
</dbReference>
<keyword evidence="8" id="KW-0496">Mitochondrion</keyword>
<keyword evidence="9 10" id="KW-0472">Membrane</keyword>
<keyword evidence="5" id="KW-0677">Repeat</keyword>
<protein>
    <submittedName>
        <fullName evidence="13">Solute carrier family 25 member 39</fullName>
    </submittedName>
</protein>
<keyword evidence="7 12" id="KW-1133">Transmembrane helix</keyword>
<dbReference type="Gene3D" id="1.50.40.10">
    <property type="entry name" value="Mitochondrial carrier domain"/>
    <property type="match status" value="1"/>
</dbReference>
<dbReference type="PANTHER" id="PTHR45760">
    <property type="entry name" value="FI19922P1-RELATED"/>
    <property type="match status" value="1"/>
</dbReference>
<evidence type="ECO:0000313" key="13">
    <source>
        <dbReference type="EMBL" id="GIZ05312.1"/>
    </source>
</evidence>
<keyword evidence="14" id="KW-1185">Reference proteome</keyword>
<evidence type="ECO:0000313" key="14">
    <source>
        <dbReference type="Proteomes" id="UP001054945"/>
    </source>
</evidence>
<comment type="subcellular location">
    <subcellularLocation>
        <location evidence="1">Mitochondrion inner membrane</location>
        <topology evidence="1">Multi-pass membrane protein</topology>
    </subcellularLocation>
</comment>
<dbReference type="SUPFAM" id="SSF103506">
    <property type="entry name" value="Mitochondrial carrier"/>
    <property type="match status" value="1"/>
</dbReference>
<evidence type="ECO:0000256" key="1">
    <source>
        <dbReference type="ARBA" id="ARBA00004448"/>
    </source>
</evidence>
<feature type="transmembrane region" description="Helical" evidence="12">
    <location>
        <begin position="15"/>
        <end position="36"/>
    </location>
</feature>
<dbReference type="Proteomes" id="UP001054945">
    <property type="component" value="Unassembled WGS sequence"/>
</dbReference>
<sequence>MLFVKISRYEGVTSLWSGLLPTLLISVPSTVIYFTAYDQLREAFSSHFVPPLGAVSVPFLSGTTAGKKFIFLE</sequence>
<dbReference type="GO" id="GO:0005743">
    <property type="term" value="C:mitochondrial inner membrane"/>
    <property type="evidence" value="ECO:0007669"/>
    <property type="project" value="UniProtKB-SubCell"/>
</dbReference>
<comment type="caution">
    <text evidence="13">The sequence shown here is derived from an EMBL/GenBank/DDBJ whole genome shotgun (WGS) entry which is preliminary data.</text>
</comment>
<evidence type="ECO:0000256" key="3">
    <source>
        <dbReference type="ARBA" id="ARBA00022448"/>
    </source>
</evidence>
<evidence type="ECO:0000256" key="8">
    <source>
        <dbReference type="ARBA" id="ARBA00023128"/>
    </source>
</evidence>
<keyword evidence="3 11" id="KW-0813">Transport</keyword>
<name>A0AAV4YD31_CAEEX</name>
<evidence type="ECO:0000256" key="12">
    <source>
        <dbReference type="SAM" id="Phobius"/>
    </source>
</evidence>
<dbReference type="InterPro" id="IPR045315">
    <property type="entry name" value="Mtm1-like"/>
</dbReference>
<accession>A0AAV4YD31</accession>
<dbReference type="AlphaFoldDB" id="A0AAV4YD31"/>
<dbReference type="GO" id="GO:1990542">
    <property type="term" value="P:mitochondrial transmembrane transport"/>
    <property type="evidence" value="ECO:0007669"/>
    <property type="project" value="InterPro"/>
</dbReference>
<evidence type="ECO:0000256" key="4">
    <source>
        <dbReference type="ARBA" id="ARBA00022692"/>
    </source>
</evidence>
<proteinExistence type="inferred from homology"/>
<reference evidence="13 14" key="1">
    <citation type="submission" date="2021-06" db="EMBL/GenBank/DDBJ databases">
        <title>Caerostris extrusa draft genome.</title>
        <authorList>
            <person name="Kono N."/>
            <person name="Arakawa K."/>
        </authorList>
    </citation>
    <scope>NUCLEOTIDE SEQUENCE [LARGE SCALE GENOMIC DNA]</scope>
</reference>
<evidence type="ECO:0000256" key="11">
    <source>
        <dbReference type="RuleBase" id="RU000488"/>
    </source>
</evidence>